<dbReference type="Proteomes" id="UP000326268">
    <property type="component" value="Unassembled WGS sequence"/>
</dbReference>
<proteinExistence type="predicted"/>
<dbReference type="RefSeq" id="XP_031927332.1">
    <property type="nucleotide sequence ID" value="XM_032072602.1"/>
</dbReference>
<accession>A0A5N7A307</accession>
<keyword evidence="2" id="KW-1185">Reference proteome</keyword>
<dbReference type="EMBL" id="ML737655">
    <property type="protein sequence ID" value="KAE8364251.1"/>
    <property type="molecule type" value="Genomic_DNA"/>
</dbReference>
<organism evidence="1 2">
    <name type="scientific">Aspergillus caelatus</name>
    <dbReference type="NCBI Taxonomy" id="61420"/>
    <lineage>
        <taxon>Eukaryota</taxon>
        <taxon>Fungi</taxon>
        <taxon>Dikarya</taxon>
        <taxon>Ascomycota</taxon>
        <taxon>Pezizomycotina</taxon>
        <taxon>Eurotiomycetes</taxon>
        <taxon>Eurotiomycetidae</taxon>
        <taxon>Eurotiales</taxon>
        <taxon>Aspergillaceae</taxon>
        <taxon>Aspergillus</taxon>
        <taxon>Aspergillus subgen. Circumdati</taxon>
    </lineage>
</organism>
<dbReference type="AlphaFoldDB" id="A0A5N7A307"/>
<reference evidence="1 2" key="1">
    <citation type="submission" date="2019-04" db="EMBL/GenBank/DDBJ databases">
        <title>Friends and foes A comparative genomics studyof 23 Aspergillus species from section Flavi.</title>
        <authorList>
            <consortium name="DOE Joint Genome Institute"/>
            <person name="Kjaerbolling I."/>
            <person name="Vesth T."/>
            <person name="Frisvad J.C."/>
            <person name="Nybo J.L."/>
            <person name="Theobald S."/>
            <person name="Kildgaard S."/>
            <person name="Isbrandt T."/>
            <person name="Kuo A."/>
            <person name="Sato A."/>
            <person name="Lyhne E.K."/>
            <person name="Kogle M.E."/>
            <person name="Wiebenga A."/>
            <person name="Kun R.S."/>
            <person name="Lubbers R.J."/>
            <person name="Makela M.R."/>
            <person name="Barry K."/>
            <person name="Chovatia M."/>
            <person name="Clum A."/>
            <person name="Daum C."/>
            <person name="Haridas S."/>
            <person name="He G."/>
            <person name="LaButti K."/>
            <person name="Lipzen A."/>
            <person name="Mondo S."/>
            <person name="Riley R."/>
            <person name="Salamov A."/>
            <person name="Simmons B.A."/>
            <person name="Magnuson J.K."/>
            <person name="Henrissat B."/>
            <person name="Mortensen U.H."/>
            <person name="Larsen T.O."/>
            <person name="Devries R.P."/>
            <person name="Grigoriev I.V."/>
            <person name="Machida M."/>
            <person name="Baker S.E."/>
            <person name="Andersen M.R."/>
        </authorList>
    </citation>
    <scope>NUCLEOTIDE SEQUENCE [LARGE SCALE GENOMIC DNA]</scope>
    <source>
        <strain evidence="1 2">CBS 763.97</strain>
    </source>
</reference>
<dbReference type="Gene3D" id="3.30.360.10">
    <property type="entry name" value="Dihydrodipicolinate Reductase, domain 2"/>
    <property type="match status" value="1"/>
</dbReference>
<gene>
    <name evidence="1" type="ORF">BDV27DRAFT_157981</name>
</gene>
<name>A0A5N7A307_9EURO</name>
<sequence>MREIIGIPKAVLGAFLKLPGICSVLFNYRNFFVTYESGLCGVPQFDAHVEVYPQTKIVRVDFDTPYIKGLPVTMTMREKVCDGGFQERKIRKTYEDPYTLELLEFHDCVVNRRTPKSGAEDASKDVELVKMIMTAGLAN</sequence>
<evidence type="ECO:0000313" key="1">
    <source>
        <dbReference type="EMBL" id="KAE8364251.1"/>
    </source>
</evidence>
<dbReference type="OrthoDB" id="64915at2759"/>
<protein>
    <submittedName>
        <fullName evidence="1">Uncharacterized protein</fullName>
    </submittedName>
</protein>
<dbReference type="GeneID" id="43657048"/>
<evidence type="ECO:0000313" key="2">
    <source>
        <dbReference type="Proteomes" id="UP000326268"/>
    </source>
</evidence>